<dbReference type="InterPro" id="IPR038883">
    <property type="entry name" value="AN11006-like"/>
</dbReference>
<name>A0A6G1HNK8_9PEZI</name>
<sequence length="339" mass="37919">MSLTRTITQTSALVIPNIEAVDSATTHEVNSQDSSIFFRLPAELRNIIYELVLSTPSQIVDPSPYSDASRPSSRYIPHLSTALLRTCRRIHSEHPIDVLYGNTFSFTLAKHAHLFFKHRPAAAALIRDVELDLRELDNMTYTCYATAPSWESYICKNVPSFASALYWPFAKEGLEVPTRLTTDVPGLRVLRINLLAWRFPSPSTGNVSVVKRILEGVSGLETVVVWGGDGSRLLMGKKEEYLKKWGPVILTGVMEITKLAGLLTWMAGCIEGEPDDMMVCWGTEGPSASLKVVSGRAFRRDFRRAQNNEAGERGGLTRSGWSTLTEYQQRWPDGEFPYM</sequence>
<keyword evidence="2" id="KW-1185">Reference proteome</keyword>
<dbReference type="Proteomes" id="UP000799640">
    <property type="component" value="Unassembled WGS sequence"/>
</dbReference>
<evidence type="ECO:0000313" key="2">
    <source>
        <dbReference type="Proteomes" id="UP000799640"/>
    </source>
</evidence>
<protein>
    <submittedName>
        <fullName evidence="1">Uncharacterized protein</fullName>
    </submittedName>
</protein>
<organism evidence="1 2">
    <name type="scientific">Trichodelitschia bisporula</name>
    <dbReference type="NCBI Taxonomy" id="703511"/>
    <lineage>
        <taxon>Eukaryota</taxon>
        <taxon>Fungi</taxon>
        <taxon>Dikarya</taxon>
        <taxon>Ascomycota</taxon>
        <taxon>Pezizomycotina</taxon>
        <taxon>Dothideomycetes</taxon>
        <taxon>Dothideomycetes incertae sedis</taxon>
        <taxon>Phaeotrichales</taxon>
        <taxon>Phaeotrichaceae</taxon>
        <taxon>Trichodelitschia</taxon>
    </lineage>
</organism>
<accession>A0A6G1HNK8</accession>
<reference evidence="1" key="1">
    <citation type="journal article" date="2020" name="Stud. Mycol.">
        <title>101 Dothideomycetes genomes: a test case for predicting lifestyles and emergence of pathogens.</title>
        <authorList>
            <person name="Haridas S."/>
            <person name="Albert R."/>
            <person name="Binder M."/>
            <person name="Bloem J."/>
            <person name="Labutti K."/>
            <person name="Salamov A."/>
            <person name="Andreopoulos B."/>
            <person name="Baker S."/>
            <person name="Barry K."/>
            <person name="Bills G."/>
            <person name="Bluhm B."/>
            <person name="Cannon C."/>
            <person name="Castanera R."/>
            <person name="Culley D."/>
            <person name="Daum C."/>
            <person name="Ezra D."/>
            <person name="Gonzalez J."/>
            <person name="Henrissat B."/>
            <person name="Kuo A."/>
            <person name="Liang C."/>
            <person name="Lipzen A."/>
            <person name="Lutzoni F."/>
            <person name="Magnuson J."/>
            <person name="Mondo S."/>
            <person name="Nolan M."/>
            <person name="Ohm R."/>
            <person name="Pangilinan J."/>
            <person name="Park H.-J."/>
            <person name="Ramirez L."/>
            <person name="Alfaro M."/>
            <person name="Sun H."/>
            <person name="Tritt A."/>
            <person name="Yoshinaga Y."/>
            <person name="Zwiers L.-H."/>
            <person name="Turgeon B."/>
            <person name="Goodwin S."/>
            <person name="Spatafora J."/>
            <person name="Crous P."/>
            <person name="Grigoriev I."/>
        </authorList>
    </citation>
    <scope>NUCLEOTIDE SEQUENCE</scope>
    <source>
        <strain evidence="1">CBS 262.69</strain>
    </source>
</reference>
<dbReference type="EMBL" id="ML996703">
    <property type="protein sequence ID" value="KAF2397446.1"/>
    <property type="molecule type" value="Genomic_DNA"/>
</dbReference>
<gene>
    <name evidence="1" type="ORF">EJ06DRAFT_149432</name>
</gene>
<dbReference type="PANTHER" id="PTHR42085">
    <property type="entry name" value="F-BOX DOMAIN-CONTAINING PROTEIN"/>
    <property type="match status" value="1"/>
</dbReference>
<dbReference type="PANTHER" id="PTHR42085:SF1">
    <property type="entry name" value="F-BOX DOMAIN-CONTAINING PROTEIN"/>
    <property type="match status" value="1"/>
</dbReference>
<dbReference type="AlphaFoldDB" id="A0A6G1HNK8"/>
<evidence type="ECO:0000313" key="1">
    <source>
        <dbReference type="EMBL" id="KAF2397446.1"/>
    </source>
</evidence>
<dbReference type="OrthoDB" id="62952at2759"/>
<proteinExistence type="predicted"/>